<gene>
    <name evidence="1" type="ORF">UU67_C0003G0012</name>
</gene>
<evidence type="ECO:0000313" key="1">
    <source>
        <dbReference type="EMBL" id="KKS14290.1"/>
    </source>
</evidence>
<name>A0A0G0WNC1_9BACT</name>
<dbReference type="AlphaFoldDB" id="A0A0G0WNC1"/>
<protein>
    <recommendedName>
        <fullName evidence="3">Phage-related protein</fullName>
    </recommendedName>
</protein>
<dbReference type="Pfam" id="PF05973">
    <property type="entry name" value="Gp49"/>
    <property type="match status" value="1"/>
</dbReference>
<dbReference type="InterPro" id="IPR009241">
    <property type="entry name" value="HigB-like"/>
</dbReference>
<evidence type="ECO:0008006" key="3">
    <source>
        <dbReference type="Google" id="ProtNLM"/>
    </source>
</evidence>
<sequence length="118" mass="14108">MEFKIIFYKDKSGSNLIEKFFLELEKSNKVLVAQARRGIEKLRYKIYHKEPLSKYLEPNLWELRAKSGTDILRIIYTFNKGQIIILLHIFIKKKQKTPVNELEIARKRLKELKNEGEN</sequence>
<reference evidence="1 2" key="1">
    <citation type="journal article" date="2015" name="Nature">
        <title>rRNA introns, odd ribosomes, and small enigmatic genomes across a large radiation of phyla.</title>
        <authorList>
            <person name="Brown C.T."/>
            <person name="Hug L.A."/>
            <person name="Thomas B.C."/>
            <person name="Sharon I."/>
            <person name="Castelle C.J."/>
            <person name="Singh A."/>
            <person name="Wilkins M.J."/>
            <person name="Williams K.H."/>
            <person name="Banfield J.F."/>
        </authorList>
    </citation>
    <scope>NUCLEOTIDE SEQUENCE [LARGE SCALE GENOMIC DNA]</scope>
</reference>
<dbReference type="Proteomes" id="UP000034753">
    <property type="component" value="Unassembled WGS sequence"/>
</dbReference>
<proteinExistence type="predicted"/>
<evidence type="ECO:0000313" key="2">
    <source>
        <dbReference type="Proteomes" id="UP000034753"/>
    </source>
</evidence>
<organism evidence="1 2">
    <name type="scientific">Candidatus Daviesbacteria bacterium GW2011_GWB1_41_5</name>
    <dbReference type="NCBI Taxonomy" id="1618429"/>
    <lineage>
        <taxon>Bacteria</taxon>
        <taxon>Candidatus Daviesiibacteriota</taxon>
    </lineage>
</organism>
<dbReference type="EMBL" id="LCBN01000003">
    <property type="protein sequence ID" value="KKS14290.1"/>
    <property type="molecule type" value="Genomic_DNA"/>
</dbReference>
<accession>A0A0G0WNC1</accession>
<comment type="caution">
    <text evidence="1">The sequence shown here is derived from an EMBL/GenBank/DDBJ whole genome shotgun (WGS) entry which is preliminary data.</text>
</comment>